<proteinExistence type="predicted"/>
<dbReference type="eggNOG" id="ENOG5033DR9">
    <property type="taxonomic scope" value="Bacteria"/>
</dbReference>
<gene>
    <name evidence="1" type="ordered locus">XALc_2358</name>
</gene>
<dbReference type="KEGG" id="xal:XALC_2358"/>
<dbReference type="AlphaFoldDB" id="D2U996"/>
<organism evidence="1 2">
    <name type="scientific">Xanthomonas albilineans (strain GPE PC73 / CFBP 7063)</name>
    <dbReference type="NCBI Taxonomy" id="380358"/>
    <lineage>
        <taxon>Bacteria</taxon>
        <taxon>Pseudomonadati</taxon>
        <taxon>Pseudomonadota</taxon>
        <taxon>Gammaproteobacteria</taxon>
        <taxon>Lysobacterales</taxon>
        <taxon>Lysobacteraceae</taxon>
        <taxon>Xanthomonas</taxon>
    </lineage>
</organism>
<keyword evidence="2" id="KW-1185">Reference proteome</keyword>
<protein>
    <submittedName>
        <fullName evidence="1">Uncharacterized protein</fullName>
    </submittedName>
</protein>
<evidence type="ECO:0000313" key="2">
    <source>
        <dbReference type="Proteomes" id="UP000001890"/>
    </source>
</evidence>
<name>D2U996_XANAP</name>
<accession>D2U996</accession>
<dbReference type="Proteomes" id="UP000001890">
    <property type="component" value="Chromosome"/>
</dbReference>
<dbReference type="EMBL" id="FP565176">
    <property type="protein sequence ID" value="CBA16838.1"/>
    <property type="molecule type" value="Genomic_DNA"/>
</dbReference>
<evidence type="ECO:0000313" key="1">
    <source>
        <dbReference type="EMBL" id="CBA16838.1"/>
    </source>
</evidence>
<reference evidence="1 2" key="1">
    <citation type="journal article" date="2009" name="BMC Genomics">
        <title>The complete genome sequence of Xanthomonas albilineans provides new insights into the reductive genome evolution of the xylem-limited Xanthomonadaceae.</title>
        <authorList>
            <person name="Pieretti I."/>
            <person name="Royer M."/>
            <person name="Barbe V."/>
            <person name="Carrere S."/>
            <person name="Koebnik R."/>
            <person name="Cociancich S."/>
            <person name="Couloux A."/>
            <person name="Darrasse A."/>
            <person name="Gouzy J."/>
            <person name="Jacques M.A."/>
            <person name="Lauber E."/>
            <person name="Manceau C."/>
            <person name="Mangenot S."/>
            <person name="Poussier S."/>
            <person name="Segurens B."/>
            <person name="Szurek B."/>
            <person name="Verdier V."/>
            <person name="Arlat M."/>
            <person name="Rott P."/>
        </authorList>
    </citation>
    <scope>NUCLEOTIDE SEQUENCE [LARGE SCALE GENOMIC DNA]</scope>
    <source>
        <strain evidence="2">GPE PC73 / CFBP 7063</strain>
    </source>
</reference>
<sequence>MLRHLAAVGERFWKRYDPADPTTAPTNQVVADWLKGRGVAERNAQVMATLLRADSLPTGSRK</sequence>